<sequence length="131" mass="14704">MLASYYHSQPAAFITTMAREVARCNSMQQNPQSINVPLTICIFKAKSEILQCVEMLIDKMQSEIASLLVEVMDITLHCVDNIELKTKGLSEVCPSICRFNQISHCSQTRRIAVVPATAIWPFTNCVKINVK</sequence>
<gene>
    <name evidence="1" type="primary">Wdr7</name>
    <name evidence="1" type="ORF">EVAR_72945_1</name>
</gene>
<dbReference type="STRING" id="151549.A0A4C1SG59"/>
<dbReference type="PANTHER" id="PTHR44099:SF4">
    <property type="entry name" value="RABCONNECTIN-3B, ISOFORM A"/>
    <property type="match status" value="1"/>
</dbReference>
<dbReference type="PANTHER" id="PTHR44099">
    <property type="entry name" value="RABCONNECTIN-3B, ISOFORM A"/>
    <property type="match status" value="1"/>
</dbReference>
<name>A0A4C1SG59_EUMVA</name>
<dbReference type="EMBL" id="BGZK01006683">
    <property type="protein sequence ID" value="GBP00158.1"/>
    <property type="molecule type" value="Genomic_DNA"/>
</dbReference>
<evidence type="ECO:0000313" key="2">
    <source>
        <dbReference type="Proteomes" id="UP000299102"/>
    </source>
</evidence>
<accession>A0A4C1SG59</accession>
<dbReference type="AlphaFoldDB" id="A0A4C1SG59"/>
<dbReference type="OrthoDB" id="338622at2759"/>
<dbReference type="InterPro" id="IPR049916">
    <property type="entry name" value="WDR72-like"/>
</dbReference>
<dbReference type="GO" id="GO:0005737">
    <property type="term" value="C:cytoplasm"/>
    <property type="evidence" value="ECO:0007669"/>
    <property type="project" value="TreeGrafter"/>
</dbReference>
<evidence type="ECO:0000313" key="1">
    <source>
        <dbReference type="EMBL" id="GBP00158.1"/>
    </source>
</evidence>
<reference evidence="1 2" key="1">
    <citation type="journal article" date="2019" name="Commun. Biol.">
        <title>The bagworm genome reveals a unique fibroin gene that provides high tensile strength.</title>
        <authorList>
            <person name="Kono N."/>
            <person name="Nakamura H."/>
            <person name="Ohtoshi R."/>
            <person name="Tomita M."/>
            <person name="Numata K."/>
            <person name="Arakawa K."/>
        </authorList>
    </citation>
    <scope>NUCLEOTIDE SEQUENCE [LARGE SCALE GENOMIC DNA]</scope>
</reference>
<dbReference type="Proteomes" id="UP000299102">
    <property type="component" value="Unassembled WGS sequence"/>
</dbReference>
<keyword evidence="2" id="KW-1185">Reference proteome</keyword>
<organism evidence="1 2">
    <name type="scientific">Eumeta variegata</name>
    <name type="common">Bagworm moth</name>
    <name type="synonym">Eumeta japonica</name>
    <dbReference type="NCBI Taxonomy" id="151549"/>
    <lineage>
        <taxon>Eukaryota</taxon>
        <taxon>Metazoa</taxon>
        <taxon>Ecdysozoa</taxon>
        <taxon>Arthropoda</taxon>
        <taxon>Hexapoda</taxon>
        <taxon>Insecta</taxon>
        <taxon>Pterygota</taxon>
        <taxon>Neoptera</taxon>
        <taxon>Endopterygota</taxon>
        <taxon>Lepidoptera</taxon>
        <taxon>Glossata</taxon>
        <taxon>Ditrysia</taxon>
        <taxon>Tineoidea</taxon>
        <taxon>Psychidae</taxon>
        <taxon>Oiketicinae</taxon>
        <taxon>Eumeta</taxon>
    </lineage>
</organism>
<proteinExistence type="predicted"/>
<comment type="caution">
    <text evidence="1">The sequence shown here is derived from an EMBL/GenBank/DDBJ whole genome shotgun (WGS) entry which is preliminary data.</text>
</comment>
<protein>
    <submittedName>
        <fullName evidence="1">WD repeat-containing protein 7</fullName>
    </submittedName>
</protein>